<sequence length="170" mass="19474">MASSVQPVSQPPPTWPEPADLFTGRIQVTLAAAVVYRYYRLSHAVWTYYTRCNGDNDIQLLRRRWRIGLHHELIALKRAVGDLLLSGCLGGPFFTWCRFPWLDHNAPDLCIIDWSKIQPLAQCPLQSWMTNSLPREVVTENEWWTIGSPSARPDTVTPPWWNSTDTDIAV</sequence>
<organism evidence="1 2">
    <name type="scientific">Cerrena zonata</name>
    <dbReference type="NCBI Taxonomy" id="2478898"/>
    <lineage>
        <taxon>Eukaryota</taxon>
        <taxon>Fungi</taxon>
        <taxon>Dikarya</taxon>
        <taxon>Basidiomycota</taxon>
        <taxon>Agaricomycotina</taxon>
        <taxon>Agaricomycetes</taxon>
        <taxon>Polyporales</taxon>
        <taxon>Cerrenaceae</taxon>
        <taxon>Cerrena</taxon>
    </lineage>
</organism>
<evidence type="ECO:0000313" key="1">
    <source>
        <dbReference type="EMBL" id="KAK7680043.1"/>
    </source>
</evidence>
<dbReference type="Proteomes" id="UP001385951">
    <property type="component" value="Unassembled WGS sequence"/>
</dbReference>
<dbReference type="AlphaFoldDB" id="A0AAW0FRA6"/>
<keyword evidence="2" id="KW-1185">Reference proteome</keyword>
<dbReference type="EMBL" id="JASBNA010000053">
    <property type="protein sequence ID" value="KAK7680043.1"/>
    <property type="molecule type" value="Genomic_DNA"/>
</dbReference>
<reference evidence="1 2" key="1">
    <citation type="submission" date="2022-09" db="EMBL/GenBank/DDBJ databases">
        <authorList>
            <person name="Palmer J.M."/>
        </authorList>
    </citation>
    <scope>NUCLEOTIDE SEQUENCE [LARGE SCALE GENOMIC DNA]</scope>
    <source>
        <strain evidence="1 2">DSM 7382</strain>
    </source>
</reference>
<accession>A0AAW0FRA6</accession>
<gene>
    <name evidence="1" type="ORF">QCA50_016989</name>
</gene>
<evidence type="ECO:0000313" key="2">
    <source>
        <dbReference type="Proteomes" id="UP001385951"/>
    </source>
</evidence>
<proteinExistence type="predicted"/>
<comment type="caution">
    <text evidence="1">The sequence shown here is derived from an EMBL/GenBank/DDBJ whole genome shotgun (WGS) entry which is preliminary data.</text>
</comment>
<protein>
    <submittedName>
        <fullName evidence="1">Uncharacterized protein</fullName>
    </submittedName>
</protein>
<name>A0AAW0FRA6_9APHY</name>